<dbReference type="InterPro" id="IPR023214">
    <property type="entry name" value="HAD_sf"/>
</dbReference>
<dbReference type="GO" id="GO:0016020">
    <property type="term" value="C:membrane"/>
    <property type="evidence" value="ECO:0007669"/>
    <property type="project" value="UniProtKB-SubCell"/>
</dbReference>
<evidence type="ECO:0000256" key="3">
    <source>
        <dbReference type="ARBA" id="ARBA00022967"/>
    </source>
</evidence>
<keyword evidence="5" id="KW-0472">Membrane</keyword>
<dbReference type="GeneID" id="34574521"/>
<evidence type="ECO:0000256" key="1">
    <source>
        <dbReference type="ARBA" id="ARBA00004370"/>
    </source>
</evidence>
<dbReference type="OrthoDB" id="432719at2759"/>
<dbReference type="Gene3D" id="3.40.1110.10">
    <property type="entry name" value="Calcium-transporting ATPase, cytoplasmic domain N"/>
    <property type="match status" value="1"/>
</dbReference>
<dbReference type="GO" id="GO:0005507">
    <property type="term" value="F:copper ion binding"/>
    <property type="evidence" value="ECO:0007669"/>
    <property type="project" value="TreeGrafter"/>
</dbReference>
<dbReference type="GO" id="GO:0055070">
    <property type="term" value="P:copper ion homeostasis"/>
    <property type="evidence" value="ECO:0007669"/>
    <property type="project" value="TreeGrafter"/>
</dbReference>
<dbReference type="SUPFAM" id="SSF81660">
    <property type="entry name" value="Metal cation-transporting ATPase, ATP-binding domain N"/>
    <property type="match status" value="1"/>
</dbReference>
<dbReference type="PROSITE" id="PS00154">
    <property type="entry name" value="ATPASE_E1_E2"/>
    <property type="match status" value="1"/>
</dbReference>
<dbReference type="Proteomes" id="UP000177622">
    <property type="component" value="Unassembled WGS sequence"/>
</dbReference>
<comment type="caution">
    <text evidence="6">The sequence shown here is derived from an EMBL/GenBank/DDBJ whole genome shotgun (WGS) entry which is preliminary data.</text>
</comment>
<dbReference type="GO" id="GO:0000166">
    <property type="term" value="F:nucleotide binding"/>
    <property type="evidence" value="ECO:0007669"/>
    <property type="project" value="InterPro"/>
</dbReference>
<keyword evidence="3" id="KW-1278">Translocase</keyword>
<keyword evidence="4" id="KW-1133">Transmembrane helix</keyword>
<gene>
    <name evidence="6" type="ORF">PENARI_c005G06193</name>
</gene>
<dbReference type="STRING" id="1835702.A0A1F5LPD6"/>
<dbReference type="InterPro" id="IPR018303">
    <property type="entry name" value="ATPase_P-typ_P_site"/>
</dbReference>
<organism evidence="6 7">
    <name type="scientific">Penicillium arizonense</name>
    <dbReference type="NCBI Taxonomy" id="1835702"/>
    <lineage>
        <taxon>Eukaryota</taxon>
        <taxon>Fungi</taxon>
        <taxon>Dikarya</taxon>
        <taxon>Ascomycota</taxon>
        <taxon>Pezizomycotina</taxon>
        <taxon>Eurotiomycetes</taxon>
        <taxon>Eurotiomycetidae</taxon>
        <taxon>Eurotiales</taxon>
        <taxon>Aspergillaceae</taxon>
        <taxon>Penicillium</taxon>
    </lineage>
</organism>
<name>A0A1F5LPD6_PENAI</name>
<evidence type="ECO:0000256" key="4">
    <source>
        <dbReference type="ARBA" id="ARBA00022989"/>
    </source>
</evidence>
<protein>
    <submittedName>
        <fullName evidence="6">Uncharacterized protein</fullName>
    </submittedName>
</protein>
<dbReference type="EMBL" id="LXJU01000005">
    <property type="protein sequence ID" value="OGE55082.1"/>
    <property type="molecule type" value="Genomic_DNA"/>
</dbReference>
<dbReference type="RefSeq" id="XP_022490512.1">
    <property type="nucleotide sequence ID" value="XM_022629787.1"/>
</dbReference>
<accession>A0A1F5LPD6</accession>
<dbReference type="GO" id="GO:0043682">
    <property type="term" value="F:P-type divalent copper transporter activity"/>
    <property type="evidence" value="ECO:0007669"/>
    <property type="project" value="TreeGrafter"/>
</dbReference>
<keyword evidence="2" id="KW-0812">Transmembrane</keyword>
<dbReference type="Gene3D" id="3.40.50.1000">
    <property type="entry name" value="HAD superfamily/HAD-like"/>
    <property type="match status" value="1"/>
</dbReference>
<dbReference type="InterPro" id="IPR023299">
    <property type="entry name" value="ATPase_P-typ_cyto_dom_N"/>
</dbReference>
<comment type="subcellular location">
    <subcellularLocation>
        <location evidence="1">Membrane</location>
    </subcellularLocation>
</comment>
<evidence type="ECO:0000313" key="6">
    <source>
        <dbReference type="EMBL" id="OGE55082.1"/>
    </source>
</evidence>
<proteinExistence type="predicted"/>
<evidence type="ECO:0000313" key="7">
    <source>
        <dbReference type="Proteomes" id="UP000177622"/>
    </source>
</evidence>
<keyword evidence="7" id="KW-1185">Reference proteome</keyword>
<dbReference type="AlphaFoldDB" id="A0A1F5LPD6"/>
<dbReference type="PANTHER" id="PTHR43520:SF8">
    <property type="entry name" value="P-TYPE CU(+) TRANSPORTER"/>
    <property type="match status" value="1"/>
</dbReference>
<evidence type="ECO:0000256" key="2">
    <source>
        <dbReference type="ARBA" id="ARBA00022692"/>
    </source>
</evidence>
<dbReference type="PANTHER" id="PTHR43520">
    <property type="entry name" value="ATP7, ISOFORM B"/>
    <property type="match status" value="1"/>
</dbReference>
<evidence type="ECO:0000256" key="5">
    <source>
        <dbReference type="ARBA" id="ARBA00023136"/>
    </source>
</evidence>
<reference evidence="6 7" key="1">
    <citation type="journal article" date="2016" name="Sci. Rep.">
        <title>Penicillium arizonense, a new, genome sequenced fungal species, reveals a high chemical diversity in secreted metabolites.</title>
        <authorList>
            <person name="Grijseels S."/>
            <person name="Nielsen J.C."/>
            <person name="Randelovic M."/>
            <person name="Nielsen J."/>
            <person name="Nielsen K.F."/>
            <person name="Workman M."/>
            <person name="Frisvad J.C."/>
        </authorList>
    </citation>
    <scope>NUCLEOTIDE SEQUENCE [LARGE SCALE GENOMIC DNA]</scope>
    <source>
        <strain evidence="6 7">CBS 141311</strain>
    </source>
</reference>
<sequence length="187" mass="19876">MATLVVACPCAISLSQPAAVMIASGTSAARGIVLKRGALTLRMLSSATTVIFDKTGTLTSGKISVYRFEMSGDISQERWWEIIALAEEKAPSHWARSILLDYSDARVPGKCKVGLQVLNYENLSGPGIGSVIGPHSVCMGNAAMLRECGIHDSERKMEADLAAMGASEMCVLLALDGDYAGYITFRA</sequence>